<evidence type="ECO:0000256" key="5">
    <source>
        <dbReference type="ARBA" id="ARBA00022723"/>
    </source>
</evidence>
<gene>
    <name evidence="6" type="primary">ribBA</name>
    <name evidence="6" type="ORF">GP2_025_00380</name>
</gene>
<dbReference type="EMBL" id="BAOQ01000025">
    <property type="protein sequence ID" value="GAC84719.1"/>
    <property type="molecule type" value="Genomic_DNA"/>
</dbReference>
<evidence type="ECO:0000256" key="3">
    <source>
        <dbReference type="ARBA" id="ARBA00012153"/>
    </source>
</evidence>
<keyword evidence="4" id="KW-0686">Riboflavin biosynthesis</keyword>
<dbReference type="Pfam" id="PF00926">
    <property type="entry name" value="DHBP_synthase"/>
    <property type="match status" value="1"/>
</dbReference>
<evidence type="ECO:0000256" key="4">
    <source>
        <dbReference type="ARBA" id="ARBA00022619"/>
    </source>
</evidence>
<evidence type="ECO:0000256" key="1">
    <source>
        <dbReference type="ARBA" id="ARBA00002284"/>
    </source>
</evidence>
<keyword evidence="7" id="KW-1185">Reference proteome</keyword>
<sequence length="368" mass="38278">MTPDGAGSGATYRAMRVRRAVRALASGSPVVVVDDRDPSRVYGNLVLAAGCANSANSAFMVRHTSGFLCVALPGAECDRLDLPVMQGVDEFGSPEVPACVTVDAVEGVTTGISASDRARTASMLADAASRPEDFTRPGHVVPVRVADAGLLQRDGIGEVATHLIAAAGHRPAALFATLVGDGISGSDLPHRGELEAFATAHRLQIVTVTDVRDDFFSTGALVERCSLAELPPHQVVGYRRIGASTMHLATVVGSAAGAKDVYLYVHRDPAADPGRSGEARVRLARAEAMVAAARKGVIVRLLGDDAMAGLVSSALVGAIVDDLGVESVCLLHNDIDDHRALQSRGIEVCNPGAAYETSTWSERLEVGA</sequence>
<dbReference type="InterPro" id="IPR000422">
    <property type="entry name" value="DHBP_synthase_RibB"/>
</dbReference>
<evidence type="ECO:0000313" key="7">
    <source>
        <dbReference type="Proteomes" id="UP000035021"/>
    </source>
</evidence>
<comment type="function">
    <text evidence="1">Catalyzes the conversion of D-ribulose 5-phosphate to formate and 3,4-dihydroxy-2-butanone 4-phosphate.</text>
</comment>
<evidence type="ECO:0000256" key="2">
    <source>
        <dbReference type="ARBA" id="ARBA00004904"/>
    </source>
</evidence>
<comment type="caution">
    <text evidence="6">The sequence shown here is derived from an EMBL/GenBank/DDBJ whole genome shotgun (WGS) entry which is preliminary data.</text>
</comment>
<dbReference type="Gene3D" id="3.90.870.10">
    <property type="entry name" value="DHBP synthase"/>
    <property type="match status" value="1"/>
</dbReference>
<protein>
    <recommendedName>
        <fullName evidence="3">3,4-dihydroxy-2-butanone-4-phosphate synthase</fullName>
        <ecNumber evidence="3">4.1.99.12</ecNumber>
    </recommendedName>
</protein>
<dbReference type="SUPFAM" id="SSF55821">
    <property type="entry name" value="YrdC/RibB"/>
    <property type="match status" value="1"/>
</dbReference>
<accession>A0ABQ0IMD0</accession>
<dbReference type="PANTHER" id="PTHR21327:SF18">
    <property type="entry name" value="3,4-DIHYDROXY-2-BUTANONE 4-PHOSPHATE SYNTHASE"/>
    <property type="match status" value="1"/>
</dbReference>
<evidence type="ECO:0000313" key="6">
    <source>
        <dbReference type="EMBL" id="GAC84719.1"/>
    </source>
</evidence>
<proteinExistence type="predicted"/>
<comment type="pathway">
    <text evidence="2">Cofactor biosynthesis; riboflavin biosynthesis; 2-hydroxy-3-oxobutyl phosphate from D-ribulose 5-phosphate: step 1/1.</text>
</comment>
<dbReference type="SUPFAM" id="SSF142695">
    <property type="entry name" value="RibA-like"/>
    <property type="match status" value="1"/>
</dbReference>
<dbReference type="Proteomes" id="UP000035021">
    <property type="component" value="Unassembled WGS sequence"/>
</dbReference>
<organism evidence="6 7">
    <name type="scientific">Gordonia paraffinivorans NBRC 108238</name>
    <dbReference type="NCBI Taxonomy" id="1223543"/>
    <lineage>
        <taxon>Bacteria</taxon>
        <taxon>Bacillati</taxon>
        <taxon>Actinomycetota</taxon>
        <taxon>Actinomycetes</taxon>
        <taxon>Mycobacteriales</taxon>
        <taxon>Gordoniaceae</taxon>
        <taxon>Gordonia</taxon>
    </lineage>
</organism>
<keyword evidence="5" id="KW-0479">Metal-binding</keyword>
<reference evidence="6 7" key="1">
    <citation type="submission" date="2013-02" db="EMBL/GenBank/DDBJ databases">
        <title>Whole genome shotgun sequence of Gordonia paraffinivorans NBRC 108238.</title>
        <authorList>
            <person name="Isaki-Nakamura S."/>
            <person name="Hosoyama A."/>
            <person name="Tsuchikane K."/>
            <person name="Ando Y."/>
            <person name="Baba S."/>
            <person name="Ohji S."/>
            <person name="Hamada M."/>
            <person name="Tamura T."/>
            <person name="Yamazoe A."/>
            <person name="Yamazaki S."/>
            <person name="Fujita N."/>
        </authorList>
    </citation>
    <scope>NUCLEOTIDE SEQUENCE [LARGE SCALE GENOMIC DNA]</scope>
    <source>
        <strain evidence="6 7">NBRC 108238</strain>
    </source>
</reference>
<dbReference type="InterPro" id="IPR036144">
    <property type="entry name" value="RibA-like_sf"/>
</dbReference>
<dbReference type="PANTHER" id="PTHR21327">
    <property type="entry name" value="GTP CYCLOHYDROLASE II-RELATED"/>
    <property type="match status" value="1"/>
</dbReference>
<dbReference type="EC" id="4.1.99.12" evidence="3"/>
<dbReference type="InterPro" id="IPR017945">
    <property type="entry name" value="DHBP_synth_RibB-like_a/b_dom"/>
</dbReference>
<name>A0ABQ0IMD0_9ACTN</name>